<evidence type="ECO:0000313" key="3">
    <source>
        <dbReference type="Proteomes" id="UP001598251"/>
    </source>
</evidence>
<accession>A0ABW6EL13</accession>
<name>A0ABW6EL13_9ACTN</name>
<dbReference type="InterPro" id="IPR036388">
    <property type="entry name" value="WH-like_DNA-bd_sf"/>
</dbReference>
<dbReference type="Proteomes" id="UP001598251">
    <property type="component" value="Unassembled WGS sequence"/>
</dbReference>
<evidence type="ECO:0008006" key="4">
    <source>
        <dbReference type="Google" id="ProtNLM"/>
    </source>
</evidence>
<evidence type="ECO:0000313" key="2">
    <source>
        <dbReference type="EMBL" id="MFD4215828.1"/>
    </source>
</evidence>
<organism evidence="2 3">
    <name type="scientific">Streptomyces sindenensis</name>
    <dbReference type="NCBI Taxonomy" id="67363"/>
    <lineage>
        <taxon>Bacteria</taxon>
        <taxon>Bacillati</taxon>
        <taxon>Actinomycetota</taxon>
        <taxon>Actinomycetes</taxon>
        <taxon>Kitasatosporales</taxon>
        <taxon>Streptomycetaceae</taxon>
        <taxon>Streptomyces</taxon>
    </lineage>
</organism>
<gene>
    <name evidence="2" type="ORF">ACFWSS_23445</name>
</gene>
<sequence>MSTMSTGDARETLVMQGRPGTPERGTQEPADGVEGALLHARALIDLMVTLHRQTPRSDSLVILPDDEAAVANAVDVLLDRARHSVNLTLPGSIEQARLGEPVLTRRTGRHERVVRLLCNPRGLNAQLTRAAKKGTGRLETRVTHSPLEEVLIADGQFALVRAELQTDGDCVLIVQDPAVARTLDLLFAGVWGGAVPPSEHLRVNERLSSDVARRILDRLRDGTTDAVGAREIEVSLRTYRRHVADIMRELGANSRFQAGMRAVELGLLTPED</sequence>
<comment type="caution">
    <text evidence="2">The sequence shown here is derived from an EMBL/GenBank/DDBJ whole genome shotgun (WGS) entry which is preliminary data.</text>
</comment>
<proteinExistence type="predicted"/>
<protein>
    <recommendedName>
        <fullName evidence="4">LuxR family transcriptional regulator</fullName>
    </recommendedName>
</protein>
<dbReference type="EMBL" id="JBHXOF010000016">
    <property type="protein sequence ID" value="MFD4215828.1"/>
    <property type="molecule type" value="Genomic_DNA"/>
</dbReference>
<dbReference type="Gene3D" id="1.10.10.10">
    <property type="entry name" value="Winged helix-like DNA-binding domain superfamily/Winged helix DNA-binding domain"/>
    <property type="match status" value="1"/>
</dbReference>
<dbReference type="SUPFAM" id="SSF46894">
    <property type="entry name" value="C-terminal effector domain of the bipartite response regulators"/>
    <property type="match status" value="1"/>
</dbReference>
<feature type="region of interest" description="Disordered" evidence="1">
    <location>
        <begin position="1"/>
        <end position="29"/>
    </location>
</feature>
<dbReference type="RefSeq" id="WP_382828845.1">
    <property type="nucleotide sequence ID" value="NZ_JBHXLY010000026.1"/>
</dbReference>
<dbReference type="InterPro" id="IPR016032">
    <property type="entry name" value="Sig_transdc_resp-reg_C-effctor"/>
</dbReference>
<keyword evidence="3" id="KW-1185">Reference proteome</keyword>
<evidence type="ECO:0000256" key="1">
    <source>
        <dbReference type="SAM" id="MobiDB-lite"/>
    </source>
</evidence>
<reference evidence="2 3" key="1">
    <citation type="submission" date="2024-09" db="EMBL/GenBank/DDBJ databases">
        <title>The Natural Products Discovery Center: Release of the First 8490 Sequenced Strains for Exploring Actinobacteria Biosynthetic Diversity.</title>
        <authorList>
            <person name="Kalkreuter E."/>
            <person name="Kautsar S.A."/>
            <person name="Yang D."/>
            <person name="Bader C.D."/>
            <person name="Teijaro C.N."/>
            <person name="Fluegel L."/>
            <person name="Davis C.M."/>
            <person name="Simpson J.R."/>
            <person name="Lauterbach L."/>
            <person name="Steele A.D."/>
            <person name="Gui C."/>
            <person name="Meng S."/>
            <person name="Li G."/>
            <person name="Viehrig K."/>
            <person name="Ye F."/>
            <person name="Su P."/>
            <person name="Kiefer A.F."/>
            <person name="Nichols A."/>
            <person name="Cepeda A.J."/>
            <person name="Yan W."/>
            <person name="Fan B."/>
            <person name="Jiang Y."/>
            <person name="Adhikari A."/>
            <person name="Zheng C.-J."/>
            <person name="Schuster L."/>
            <person name="Cowan T.M."/>
            <person name="Smanski M.J."/>
            <person name="Chevrette M.G."/>
            <person name="De Carvalho L.P.S."/>
            <person name="Shen B."/>
        </authorList>
    </citation>
    <scope>NUCLEOTIDE SEQUENCE [LARGE SCALE GENOMIC DNA]</scope>
    <source>
        <strain evidence="2 3">NPDC058546</strain>
    </source>
</reference>